<dbReference type="SUPFAM" id="SSF48008">
    <property type="entry name" value="GntR ligand-binding domain-like"/>
    <property type="match status" value="1"/>
</dbReference>
<dbReference type="Pfam" id="PF07729">
    <property type="entry name" value="FCD"/>
    <property type="match status" value="1"/>
</dbReference>
<evidence type="ECO:0000313" key="5">
    <source>
        <dbReference type="EMBL" id="MCB8882665.1"/>
    </source>
</evidence>
<dbReference type="Gene3D" id="1.20.120.530">
    <property type="entry name" value="GntR ligand-binding domain-like"/>
    <property type="match status" value="1"/>
</dbReference>
<accession>A0A963Z5Z2</accession>
<keyword evidence="2" id="KW-0238">DNA-binding</keyword>
<keyword evidence="3" id="KW-0804">Transcription</keyword>
<evidence type="ECO:0000256" key="1">
    <source>
        <dbReference type="ARBA" id="ARBA00023015"/>
    </source>
</evidence>
<name>A0A963Z5Z2_9PROT</name>
<evidence type="ECO:0000256" key="2">
    <source>
        <dbReference type="ARBA" id="ARBA00023125"/>
    </source>
</evidence>
<keyword evidence="1" id="KW-0805">Transcription regulation</keyword>
<evidence type="ECO:0000256" key="3">
    <source>
        <dbReference type="ARBA" id="ARBA00023163"/>
    </source>
</evidence>
<comment type="caution">
    <text evidence="5">The sequence shown here is derived from an EMBL/GenBank/DDBJ whole genome shotgun (WGS) entry which is preliminary data.</text>
</comment>
<proteinExistence type="predicted"/>
<keyword evidence="6" id="KW-1185">Reference proteome</keyword>
<evidence type="ECO:0000259" key="4">
    <source>
        <dbReference type="Pfam" id="PF07729"/>
    </source>
</evidence>
<dbReference type="InterPro" id="IPR008920">
    <property type="entry name" value="TF_FadR/GntR_C"/>
</dbReference>
<dbReference type="AlphaFoldDB" id="A0A963Z5Z2"/>
<protein>
    <submittedName>
        <fullName evidence="5">FCD domain-containing protein</fullName>
    </submittedName>
</protein>
<dbReference type="InterPro" id="IPR011711">
    <property type="entry name" value="GntR_C"/>
</dbReference>
<dbReference type="RefSeq" id="WP_227309318.1">
    <property type="nucleotide sequence ID" value="NZ_JAESVA010000008.1"/>
</dbReference>
<dbReference type="GO" id="GO:0003677">
    <property type="term" value="F:DNA binding"/>
    <property type="evidence" value="ECO:0007669"/>
    <property type="project" value="UniProtKB-KW"/>
</dbReference>
<organism evidence="5 6">
    <name type="scientific">Acidisoma cellulosilyticum</name>
    <dbReference type="NCBI Taxonomy" id="2802395"/>
    <lineage>
        <taxon>Bacteria</taxon>
        <taxon>Pseudomonadati</taxon>
        <taxon>Pseudomonadota</taxon>
        <taxon>Alphaproteobacteria</taxon>
        <taxon>Acetobacterales</taxon>
        <taxon>Acidocellaceae</taxon>
        <taxon>Acidisoma</taxon>
    </lineage>
</organism>
<dbReference type="Proteomes" id="UP000721844">
    <property type="component" value="Unassembled WGS sequence"/>
</dbReference>
<feature type="domain" description="GntR C-terminal" evidence="4">
    <location>
        <begin position="5"/>
        <end position="46"/>
    </location>
</feature>
<reference evidence="5 6" key="1">
    <citation type="journal article" date="2021" name="Microorganisms">
        <title>Acidisoma silvae sp. nov. and Acidisomacellulosilytica sp. nov., Two Acidophilic Bacteria Isolated from Decaying Wood, Hydrolyzing Cellulose and Producing Poly-3-hydroxybutyrate.</title>
        <authorList>
            <person name="Mieszkin S."/>
            <person name="Pouder E."/>
            <person name="Uroz S."/>
            <person name="Simon-Colin C."/>
            <person name="Alain K."/>
        </authorList>
    </citation>
    <scope>NUCLEOTIDE SEQUENCE [LARGE SCALE GENOMIC DNA]</scope>
    <source>
        <strain evidence="5 6">HW T5.17</strain>
    </source>
</reference>
<sequence length="59" mass="6482">MDRGRYLSIPHPGWGEVTITQHRAIARALSEHDAKAAVAAMRDHLDTSLQNTLSIVEAC</sequence>
<dbReference type="EMBL" id="JAESVA010000008">
    <property type="protein sequence ID" value="MCB8882665.1"/>
    <property type="molecule type" value="Genomic_DNA"/>
</dbReference>
<gene>
    <name evidence="5" type="ORF">ACELLULO517_20645</name>
</gene>
<evidence type="ECO:0000313" key="6">
    <source>
        <dbReference type="Proteomes" id="UP000721844"/>
    </source>
</evidence>